<sequence length="231" mass="26928">MESLIKKVLYFYSAILFIFIVVVIGEFWENENLEFEFCLSQRCISLIAKHFEQTLSFFNWLITSSAILITAISLFINFKTYENAKSNSDMSNHLSHLSFFNGYIEKEVLNLKHVSIASINKNKLYFYMFPKSVGGILVVCDSYKRKIQSIRNHLIDSSKAYKRQGGNFDYRTHQTALISLLNDLGISMINMHKKDFYIVETELIYLLDSVSQTFSRFEDIVVLGKINRHYS</sequence>
<dbReference type="InterPro" id="IPR053597">
    <property type="entry name" value="Retron_Ec48_antiviral"/>
</dbReference>
<feature type="transmembrane region" description="Helical" evidence="1">
    <location>
        <begin position="57"/>
        <end position="78"/>
    </location>
</feature>
<gene>
    <name evidence="2" type="ORF">Q8W34_20120</name>
</gene>
<keyword evidence="1" id="KW-0472">Membrane</keyword>
<protein>
    <submittedName>
        <fullName evidence="2">Retron Ec48 family effector membrane protein</fullName>
    </submittedName>
</protein>
<keyword evidence="3" id="KW-1185">Reference proteome</keyword>
<evidence type="ECO:0000313" key="3">
    <source>
        <dbReference type="Proteomes" id="UP001177212"/>
    </source>
</evidence>
<reference evidence="2" key="1">
    <citation type="submission" date="2023-07" db="EMBL/GenBank/DDBJ databases">
        <title>Genome content predicts the carbon catabolic preferences of heterotrophic bacteria.</title>
        <authorList>
            <person name="Gralka M."/>
        </authorList>
    </citation>
    <scope>NUCLEOTIDE SEQUENCE</scope>
    <source>
        <strain evidence="2">4G09</strain>
    </source>
</reference>
<evidence type="ECO:0000256" key="1">
    <source>
        <dbReference type="SAM" id="Phobius"/>
    </source>
</evidence>
<dbReference type="RefSeq" id="WP_305473382.1">
    <property type="nucleotide sequence ID" value="NZ_JAUYVT010000029.1"/>
</dbReference>
<dbReference type="NCBIfam" id="NF038235">
    <property type="entry name" value="retron_Ec48_2TM"/>
    <property type="match status" value="1"/>
</dbReference>
<keyword evidence="1" id="KW-0812">Transmembrane</keyword>
<accession>A0ABT9FJI5</accession>
<dbReference type="Proteomes" id="UP001177212">
    <property type="component" value="Unassembled WGS sequence"/>
</dbReference>
<dbReference type="EMBL" id="JAUYVT010000029">
    <property type="protein sequence ID" value="MDP2566955.1"/>
    <property type="molecule type" value="Genomic_DNA"/>
</dbReference>
<proteinExistence type="predicted"/>
<evidence type="ECO:0000313" key="2">
    <source>
        <dbReference type="EMBL" id="MDP2566955.1"/>
    </source>
</evidence>
<keyword evidence="1" id="KW-1133">Transmembrane helix</keyword>
<feature type="transmembrane region" description="Helical" evidence="1">
    <location>
        <begin position="9"/>
        <end position="28"/>
    </location>
</feature>
<comment type="caution">
    <text evidence="2">The sequence shown here is derived from an EMBL/GenBank/DDBJ whole genome shotgun (WGS) entry which is preliminary data.</text>
</comment>
<organism evidence="2 3">
    <name type="scientific">Pseudoalteromonas marina</name>
    <dbReference type="NCBI Taxonomy" id="267375"/>
    <lineage>
        <taxon>Bacteria</taxon>
        <taxon>Pseudomonadati</taxon>
        <taxon>Pseudomonadota</taxon>
        <taxon>Gammaproteobacteria</taxon>
        <taxon>Alteromonadales</taxon>
        <taxon>Pseudoalteromonadaceae</taxon>
        <taxon>Pseudoalteromonas</taxon>
    </lineage>
</organism>
<name>A0ABT9FJI5_9GAMM</name>